<dbReference type="EMBL" id="CAXLJM020000007">
    <property type="protein sequence ID" value="CAL8072838.1"/>
    <property type="molecule type" value="Genomic_DNA"/>
</dbReference>
<feature type="compositionally biased region" description="Low complexity" evidence="1">
    <location>
        <begin position="38"/>
        <end position="54"/>
    </location>
</feature>
<dbReference type="InterPro" id="IPR024771">
    <property type="entry name" value="SUZ"/>
</dbReference>
<dbReference type="PANTHER" id="PTHR31796:SF2">
    <property type="entry name" value="SUZ DOMAIN-CONTAINING PROTEIN 1"/>
    <property type="match status" value="1"/>
</dbReference>
<dbReference type="PANTHER" id="PTHR31796">
    <property type="entry name" value="SUZ DOMAIN-CONTAINING PROTEIN 1"/>
    <property type="match status" value="1"/>
</dbReference>
<reference evidence="3 4" key="1">
    <citation type="submission" date="2024-08" db="EMBL/GenBank/DDBJ databases">
        <authorList>
            <person name="Cucini C."/>
            <person name="Frati F."/>
        </authorList>
    </citation>
    <scope>NUCLEOTIDE SEQUENCE [LARGE SCALE GENOMIC DNA]</scope>
</reference>
<gene>
    <name evidence="3" type="ORF">ODALV1_LOCUS2355</name>
</gene>
<dbReference type="InterPro" id="IPR039228">
    <property type="entry name" value="SZRD1"/>
</dbReference>
<feature type="compositionally biased region" description="Basic and acidic residues" evidence="1">
    <location>
        <begin position="136"/>
        <end position="148"/>
    </location>
</feature>
<dbReference type="PROSITE" id="PS51673">
    <property type="entry name" value="SUZ"/>
    <property type="match status" value="1"/>
</dbReference>
<evidence type="ECO:0000259" key="2">
    <source>
        <dbReference type="PROSITE" id="PS51673"/>
    </source>
</evidence>
<protein>
    <recommendedName>
        <fullName evidence="2">SUZ domain-containing protein</fullName>
    </recommendedName>
</protein>
<sequence>MLKMEQVEVCNSWEEFDDNSKLLEQQLEKLQLSKERQQPSQPSESLSPSLVLEGPPKMKVLKRIVPNSNPEDRNDLTVTSVSTNGVIDLSQDESMRTQYAPPEPRISILSRPKKKTSGEAHVSNSMKGKNQPVKTLEQREQEYAEARRRIFGGDGDTLET</sequence>
<feature type="domain" description="SUZ" evidence="2">
    <location>
        <begin position="83"/>
        <end position="155"/>
    </location>
</feature>
<dbReference type="Proteomes" id="UP001642540">
    <property type="component" value="Unassembled WGS sequence"/>
</dbReference>
<organism evidence="3 4">
    <name type="scientific">Orchesella dallaii</name>
    <dbReference type="NCBI Taxonomy" id="48710"/>
    <lineage>
        <taxon>Eukaryota</taxon>
        <taxon>Metazoa</taxon>
        <taxon>Ecdysozoa</taxon>
        <taxon>Arthropoda</taxon>
        <taxon>Hexapoda</taxon>
        <taxon>Collembola</taxon>
        <taxon>Entomobryomorpha</taxon>
        <taxon>Entomobryoidea</taxon>
        <taxon>Orchesellidae</taxon>
        <taxon>Orchesellinae</taxon>
        <taxon>Orchesella</taxon>
    </lineage>
</organism>
<comment type="caution">
    <text evidence="3">The sequence shown here is derived from an EMBL/GenBank/DDBJ whole genome shotgun (WGS) entry which is preliminary data.</text>
</comment>
<proteinExistence type="predicted"/>
<feature type="region of interest" description="Disordered" evidence="1">
    <location>
        <begin position="66"/>
        <end position="160"/>
    </location>
</feature>
<evidence type="ECO:0000313" key="3">
    <source>
        <dbReference type="EMBL" id="CAL8072838.1"/>
    </source>
</evidence>
<name>A0ABP1PRK8_9HEXA</name>
<evidence type="ECO:0000256" key="1">
    <source>
        <dbReference type="SAM" id="MobiDB-lite"/>
    </source>
</evidence>
<keyword evidence="4" id="KW-1185">Reference proteome</keyword>
<feature type="region of interest" description="Disordered" evidence="1">
    <location>
        <begin position="30"/>
        <end position="54"/>
    </location>
</feature>
<accession>A0ABP1PRK8</accession>
<evidence type="ECO:0000313" key="4">
    <source>
        <dbReference type="Proteomes" id="UP001642540"/>
    </source>
</evidence>
<dbReference type="Pfam" id="PF12752">
    <property type="entry name" value="SUZ"/>
    <property type="match status" value="1"/>
</dbReference>
<feature type="compositionally biased region" description="Polar residues" evidence="1">
    <location>
        <begin position="76"/>
        <end position="85"/>
    </location>
</feature>